<dbReference type="PIRSF" id="PIRSF005384">
    <property type="entry name" value="RpiB_LacA_B"/>
    <property type="match status" value="1"/>
</dbReference>
<dbReference type="EMBL" id="RXIL01000051">
    <property type="protein sequence ID" value="RZN70767.1"/>
    <property type="molecule type" value="Genomic_DNA"/>
</dbReference>
<dbReference type="Gene3D" id="3.40.1400.10">
    <property type="entry name" value="Sugar-phosphate isomerase, RpiB/LacA/LacB"/>
    <property type="match status" value="1"/>
</dbReference>
<proteinExistence type="predicted"/>
<organism evidence="1 2">
    <name type="scientific">Candidatus Methanolliviera hydrocarbonicum</name>
    <dbReference type="NCBI Taxonomy" id="2491085"/>
    <lineage>
        <taxon>Archaea</taxon>
        <taxon>Methanobacteriati</taxon>
        <taxon>Methanobacteriota</taxon>
        <taxon>Candidatus Methanoliparia</taxon>
        <taxon>Candidatus Methanoliparales</taxon>
        <taxon>Candidatus Methanollivieraceae</taxon>
        <taxon>Candidatus Methanolliviera</taxon>
    </lineage>
</organism>
<keyword evidence="1" id="KW-0413">Isomerase</keyword>
<dbReference type="AlphaFoldDB" id="A0A520KXL8"/>
<protein>
    <submittedName>
        <fullName evidence="1">Ribose 5-phosphate isomerase B</fullName>
    </submittedName>
</protein>
<dbReference type="InterPro" id="IPR036569">
    <property type="entry name" value="RpiB_LacA_LacB_sf"/>
</dbReference>
<reference evidence="1 2" key="1">
    <citation type="journal article" date="2019" name="Nat. Microbiol.">
        <title>Wide diversity of methane and short-chain alkane metabolisms in uncultured archaea.</title>
        <authorList>
            <person name="Borrel G."/>
            <person name="Adam P.S."/>
            <person name="McKay L.J."/>
            <person name="Chen L.X."/>
            <person name="Sierra-Garcia I.N."/>
            <person name="Sieber C.M."/>
            <person name="Letourneur Q."/>
            <person name="Ghozlane A."/>
            <person name="Andersen G.L."/>
            <person name="Li W.J."/>
            <person name="Hallam S.J."/>
            <person name="Muyzer G."/>
            <person name="de Oliveira V.M."/>
            <person name="Inskeep W.P."/>
            <person name="Banfield J.F."/>
            <person name="Gribaldo S."/>
        </authorList>
    </citation>
    <scope>NUCLEOTIDE SEQUENCE [LARGE SCALE GENOMIC DNA]</scope>
    <source>
        <strain evidence="1">NM1b</strain>
    </source>
</reference>
<dbReference type="SUPFAM" id="SSF89623">
    <property type="entry name" value="Ribose/Galactose isomerase RpiB/AlsB"/>
    <property type="match status" value="1"/>
</dbReference>
<dbReference type="InterPro" id="IPR003500">
    <property type="entry name" value="RpiB_LacA_LacB"/>
</dbReference>
<dbReference type="NCBIfam" id="TIGR00689">
    <property type="entry name" value="rpiB_lacA_lacB"/>
    <property type="match status" value="1"/>
</dbReference>
<accession>A0A520KXL8</accession>
<dbReference type="GO" id="GO:0009052">
    <property type="term" value="P:pentose-phosphate shunt, non-oxidative branch"/>
    <property type="evidence" value="ECO:0007669"/>
    <property type="project" value="TreeGrafter"/>
</dbReference>
<dbReference type="GO" id="GO:0004751">
    <property type="term" value="F:ribose-5-phosphate isomerase activity"/>
    <property type="evidence" value="ECO:0007669"/>
    <property type="project" value="TreeGrafter"/>
</dbReference>
<name>A0A520KXL8_9EURY</name>
<evidence type="ECO:0000313" key="1">
    <source>
        <dbReference type="EMBL" id="RZN70767.1"/>
    </source>
</evidence>
<dbReference type="Proteomes" id="UP000320766">
    <property type="component" value="Unassembled WGS sequence"/>
</dbReference>
<dbReference type="GO" id="GO:0019316">
    <property type="term" value="P:D-allose catabolic process"/>
    <property type="evidence" value="ECO:0007669"/>
    <property type="project" value="TreeGrafter"/>
</dbReference>
<gene>
    <name evidence="1" type="ORF">EF807_02805</name>
</gene>
<comment type="caution">
    <text evidence="1">The sequence shown here is derived from an EMBL/GenBank/DDBJ whole genome shotgun (WGS) entry which is preliminary data.</text>
</comment>
<dbReference type="PANTHER" id="PTHR30345">
    <property type="entry name" value="RIBOSE-5-PHOSPHATE ISOMERASE B"/>
    <property type="match status" value="1"/>
</dbReference>
<dbReference type="Pfam" id="PF02502">
    <property type="entry name" value="LacAB_rpiB"/>
    <property type="match status" value="1"/>
</dbReference>
<dbReference type="NCBIfam" id="NF004051">
    <property type="entry name" value="PRK05571.1"/>
    <property type="match status" value="1"/>
</dbReference>
<dbReference type="PANTHER" id="PTHR30345:SF0">
    <property type="entry name" value="DNA DAMAGE-REPAIR_TOLERATION PROTEIN DRT102"/>
    <property type="match status" value="1"/>
</dbReference>
<evidence type="ECO:0000313" key="2">
    <source>
        <dbReference type="Proteomes" id="UP000320766"/>
    </source>
</evidence>
<sequence length="158" mass="17887">MSSKFNNMTIYLGSDHAGFELKEKIKEFLADEGYDLEDMGPYRYNREDDYPDYALKVCKKVLMGGKGILICGTGQGMDVVANKIPGIRAAVCWDEITAMNAGKHLNTNVLTIGGRVTEPDLAKRIIKIWLDSPLTIEERNARRIDKIKGIEREYLRDK</sequence>